<keyword evidence="2" id="KW-1185">Reference proteome</keyword>
<reference evidence="1" key="1">
    <citation type="submission" date="2021-01" db="EMBL/GenBank/DDBJ databases">
        <title>Description of Breznakiella homolactica.</title>
        <authorList>
            <person name="Song Y."/>
            <person name="Brune A."/>
        </authorList>
    </citation>
    <scope>NUCLEOTIDE SEQUENCE</scope>
    <source>
        <strain evidence="1">RmG30</strain>
    </source>
</reference>
<dbReference type="EMBL" id="CP067089">
    <property type="protein sequence ID" value="QQO09066.1"/>
    <property type="molecule type" value="Genomic_DNA"/>
</dbReference>
<evidence type="ECO:0000313" key="2">
    <source>
        <dbReference type="Proteomes" id="UP000595917"/>
    </source>
</evidence>
<dbReference type="SUPFAM" id="SSF48208">
    <property type="entry name" value="Six-hairpin glycosidases"/>
    <property type="match status" value="1"/>
</dbReference>
<dbReference type="InterPro" id="IPR008928">
    <property type="entry name" value="6-hairpin_glycosidase_sf"/>
</dbReference>
<accession>A0A7T8BA74</accession>
<protein>
    <submittedName>
        <fullName evidence="1">Uncharacterized protein</fullName>
    </submittedName>
</protein>
<organism evidence="1 2">
    <name type="scientific">Breznakiella homolactica</name>
    <dbReference type="NCBI Taxonomy" id="2798577"/>
    <lineage>
        <taxon>Bacteria</taxon>
        <taxon>Pseudomonadati</taxon>
        <taxon>Spirochaetota</taxon>
        <taxon>Spirochaetia</taxon>
        <taxon>Spirochaetales</taxon>
        <taxon>Breznakiellaceae</taxon>
        <taxon>Breznakiella</taxon>
    </lineage>
</organism>
<proteinExistence type="predicted"/>
<dbReference type="KEGG" id="bhc:JFL75_19380"/>
<evidence type="ECO:0000313" key="1">
    <source>
        <dbReference type="EMBL" id="QQO09066.1"/>
    </source>
</evidence>
<dbReference type="Proteomes" id="UP000595917">
    <property type="component" value="Chromosome"/>
</dbReference>
<dbReference type="GO" id="GO:0005975">
    <property type="term" value="P:carbohydrate metabolic process"/>
    <property type="evidence" value="ECO:0007669"/>
    <property type="project" value="InterPro"/>
</dbReference>
<dbReference type="AlphaFoldDB" id="A0A7T8BA74"/>
<dbReference type="RefSeq" id="WP_215626371.1">
    <property type="nucleotide sequence ID" value="NZ_CP067089.2"/>
</dbReference>
<name>A0A7T8BA74_9SPIR</name>
<sequence>MRLETGGCGQVDVYLNDSPEFSVQYGMELHGEPVLPGRIEVSGLSVSAEFPDSGSPAVSIRDQFSEESGIVKVRRTWEILKETDWALSFTAASGFGEECELFIPSVMYRGNRMGKGSFPRESDGPWSFLENRMPLPSCASFYSASRFFICCTEPAREARYVSSVSAEHRDDRGQISIRMPGREWPASYTGKKSLVPSPDDASGTSLISGSGFPFTVTRDFFCSAGPARGSIFFRFRQFAEKLAASAGFGKIYAPVLSWEEYRDLKFTHLLSMAEPAENGGAYIAMGRNNGELQSVYDYTAGSFLVKSLEAALIFLRADGEVLPDLVFRFVSPRLRDGKTGKSEFLAALAEGIGRFFLKGETAPGVHQDCYDPNRKIWGGYLGISENDAFRFLVNARCNGEVMKSYVYLYEELKNRGRTIPEFIKLPKRVAAFYLAHQMRDGDSGSFGRWWSPDGKPVNSLGTNGAYIVSFLTALEPYFEDRKALDDSLSRAAGYYSALADEGAFFGDTLDADSCDKEAGTALLAMFLDLYERNNDGSLLRYAREAADFVISWIWQYNVFFRPDTPLGKRGFRTAGLTSVSVAHHHLDFYGMAIAYDFLRLWEHTGESFYYDQACLMVNSCTQLVARGDDLLGRGAEDTGWQPEQLNHTEWDYFGRPGCRSGYFDIDIAWVHVLGLGAYQRISRRFPDVLGSGREDV</sequence>
<gene>
    <name evidence="1" type="ORF">JFL75_19380</name>
</gene>